<evidence type="ECO:0000256" key="2">
    <source>
        <dbReference type="ARBA" id="ARBA00022540"/>
    </source>
</evidence>
<dbReference type="GO" id="GO:0030223">
    <property type="term" value="P:neutrophil differentiation"/>
    <property type="evidence" value="ECO:0007669"/>
    <property type="project" value="Ensembl"/>
</dbReference>
<dbReference type="Ensembl" id="ENSMMDT00005048424.1">
    <property type="protein sequence ID" value="ENSMMDP00005047481.1"/>
    <property type="gene ID" value="ENSMMDG00005021629.1"/>
</dbReference>
<evidence type="ECO:0000259" key="9">
    <source>
        <dbReference type="Pfam" id="PF08662"/>
    </source>
</evidence>
<reference evidence="10" key="1">
    <citation type="submission" date="2019-06" db="EMBL/GenBank/DDBJ databases">
        <authorList>
            <consortium name="Wellcome Sanger Institute Data Sharing"/>
        </authorList>
    </citation>
    <scope>NUCLEOTIDE SEQUENCE [LARGE SCALE GENOMIC DNA]</scope>
</reference>
<keyword evidence="6" id="KW-0966">Cell projection</keyword>
<protein>
    <recommendedName>
        <fullName evidence="7">Cilia- and flagella-associated protein 251</fullName>
    </recommendedName>
</protein>
<evidence type="ECO:0000313" key="10">
    <source>
        <dbReference type="Ensembl" id="ENSMMDP00005047481.1"/>
    </source>
</evidence>
<keyword evidence="11" id="KW-1185">Reference proteome</keyword>
<evidence type="ECO:0000256" key="7">
    <source>
        <dbReference type="ARBA" id="ARBA00040994"/>
    </source>
</evidence>
<evidence type="ECO:0000256" key="8">
    <source>
        <dbReference type="PROSITE-ProRule" id="PRU00221"/>
    </source>
</evidence>
<evidence type="ECO:0000256" key="4">
    <source>
        <dbReference type="ARBA" id="ARBA00022737"/>
    </source>
</evidence>
<evidence type="ECO:0000256" key="5">
    <source>
        <dbReference type="ARBA" id="ARBA00022917"/>
    </source>
</evidence>
<dbReference type="SMART" id="SM00320">
    <property type="entry name" value="WD40"/>
    <property type="match status" value="6"/>
</dbReference>
<evidence type="ECO:0000256" key="6">
    <source>
        <dbReference type="ARBA" id="ARBA00023273"/>
    </source>
</evidence>
<dbReference type="Pfam" id="PF08662">
    <property type="entry name" value="eIF2A"/>
    <property type="match status" value="1"/>
</dbReference>
<dbReference type="PROSITE" id="PS50082">
    <property type="entry name" value="WD_REPEATS_2"/>
    <property type="match status" value="1"/>
</dbReference>
<dbReference type="GeneTree" id="ENSGT00390000013370"/>
<dbReference type="PANTHER" id="PTHR13720:SF13">
    <property type="entry name" value="CILIA- AND FLAGELLA-ASSOCIATED PROTEIN 251"/>
    <property type="match status" value="1"/>
</dbReference>
<dbReference type="FunCoup" id="A0A668AQU3">
    <property type="interactions" value="74"/>
</dbReference>
<dbReference type="InterPro" id="IPR013979">
    <property type="entry name" value="TIF_beta_prop-like"/>
</dbReference>
<evidence type="ECO:0000256" key="3">
    <source>
        <dbReference type="ARBA" id="ARBA00022574"/>
    </source>
</evidence>
<evidence type="ECO:0000256" key="1">
    <source>
        <dbReference type="ARBA" id="ARBA00004138"/>
    </source>
</evidence>
<dbReference type="SUPFAM" id="SSF50978">
    <property type="entry name" value="WD40 repeat-like"/>
    <property type="match status" value="1"/>
</dbReference>
<dbReference type="GO" id="GO:0003743">
    <property type="term" value="F:translation initiation factor activity"/>
    <property type="evidence" value="ECO:0007669"/>
    <property type="project" value="UniProtKB-KW"/>
</dbReference>
<keyword evidence="4" id="KW-0677">Repeat</keyword>
<accession>A0A668AQU3</accession>
<reference evidence="10" key="2">
    <citation type="submission" date="2025-08" db="UniProtKB">
        <authorList>
            <consortium name="Ensembl"/>
        </authorList>
    </citation>
    <scope>IDENTIFICATION</scope>
</reference>
<comment type="subcellular location">
    <subcellularLocation>
        <location evidence="1">Cell projection</location>
        <location evidence="1">Cilium</location>
    </subcellularLocation>
</comment>
<dbReference type="Proteomes" id="UP000472263">
    <property type="component" value="Chromosome 9"/>
</dbReference>
<dbReference type="InterPro" id="IPR036322">
    <property type="entry name" value="WD40_repeat_dom_sf"/>
</dbReference>
<dbReference type="InterPro" id="IPR001680">
    <property type="entry name" value="WD40_rpt"/>
</dbReference>
<dbReference type="InterPro" id="IPR050630">
    <property type="entry name" value="WD_repeat_EMAP"/>
</dbReference>
<dbReference type="GO" id="GO:0002574">
    <property type="term" value="P:thrombocyte differentiation"/>
    <property type="evidence" value="ECO:0007669"/>
    <property type="project" value="Ensembl"/>
</dbReference>
<dbReference type="Pfam" id="PF00400">
    <property type="entry name" value="WD40"/>
    <property type="match status" value="1"/>
</dbReference>
<keyword evidence="3 8" id="KW-0853">WD repeat</keyword>
<dbReference type="InterPro" id="IPR015943">
    <property type="entry name" value="WD40/YVTN_repeat-like_dom_sf"/>
</dbReference>
<keyword evidence="2" id="KW-0396">Initiation factor</keyword>
<feature type="repeat" description="WD" evidence="8">
    <location>
        <begin position="268"/>
        <end position="309"/>
    </location>
</feature>
<dbReference type="AlphaFoldDB" id="A0A668AQU3"/>
<organism evidence="10 11">
    <name type="scientific">Myripristis murdjan</name>
    <name type="common">pinecone soldierfish</name>
    <dbReference type="NCBI Taxonomy" id="586833"/>
    <lineage>
        <taxon>Eukaryota</taxon>
        <taxon>Metazoa</taxon>
        <taxon>Chordata</taxon>
        <taxon>Craniata</taxon>
        <taxon>Vertebrata</taxon>
        <taxon>Euteleostomi</taxon>
        <taxon>Actinopterygii</taxon>
        <taxon>Neopterygii</taxon>
        <taxon>Teleostei</taxon>
        <taxon>Neoteleostei</taxon>
        <taxon>Acanthomorphata</taxon>
        <taxon>Holocentriformes</taxon>
        <taxon>Holocentridae</taxon>
        <taxon>Myripristis</taxon>
    </lineage>
</organism>
<keyword evidence="5" id="KW-0648">Protein biosynthesis</keyword>
<name>A0A668AQU3_9TELE</name>
<proteinExistence type="predicted"/>
<dbReference type="GO" id="GO:0036126">
    <property type="term" value="C:sperm flagellum"/>
    <property type="evidence" value="ECO:0007669"/>
    <property type="project" value="TreeGrafter"/>
</dbReference>
<feature type="domain" description="Translation initiation factor beta propellor-like" evidence="9">
    <location>
        <begin position="286"/>
        <end position="405"/>
    </location>
</feature>
<dbReference type="InParanoid" id="A0A668AQU3"/>
<dbReference type="Gene3D" id="2.130.10.10">
    <property type="entry name" value="YVTN repeat-like/Quinoprotein amine dehydrogenase"/>
    <property type="match status" value="1"/>
</dbReference>
<evidence type="ECO:0000313" key="11">
    <source>
        <dbReference type="Proteomes" id="UP000472263"/>
    </source>
</evidence>
<dbReference type="PANTHER" id="PTHR13720">
    <property type="entry name" value="WD-40 REPEAT PROTEIN"/>
    <property type="match status" value="1"/>
</dbReference>
<reference evidence="10" key="3">
    <citation type="submission" date="2025-09" db="UniProtKB">
        <authorList>
            <consortium name="Ensembl"/>
        </authorList>
    </citation>
    <scope>IDENTIFICATION</scope>
</reference>
<sequence>MALQNIILALFKDFVHIQLTVQLTNCPLLVAFSFTMLMFSQCLCIWDWTSEAEKPLWYTELNSKHGLQVNVTEFTDMVLSCMIVSNLMTRFHFSISPPSIAPLTGVYLDVCQTFNKVVGLFSQSVFHWKEFQALTATQAGNLVLWDIMKGCAASQSFTRKAIKLIPLQEHSITVLTTTDSCIVTGDTLGHIKFYDENFMLLGWYSEFGLDSIVSISFSKECTPRCTQAYPEDCTLEVKPFIVRNFVVSTLSSTVVHVNAESGVPQILLREHYEPLHAVACHPRQPLVAMGSHSGILKLWDYNSKLTIVSRVFETERHIQCIAFDPQGLYMAVGFGSGAVHILDPCTLQSDSEECFSHTEDSIHHITFSLDSKYLATADAGKAVTVFRLQTDNGLARWKVLGRYRSHYKPIKDLLFGVHLDSTQPRLLSLGMDRRLVEYDLHNSDENRLLILSSERIEQSAVPTSMTWYPRFTTEHFLLTSSALICHPKGVSALACSYDGRFVFTAGGPDCTVFSWEINRK</sequence>